<dbReference type="PIRSF" id="PIRSF011396">
    <property type="entry name" value="Trp_halogenase"/>
    <property type="match status" value="1"/>
</dbReference>
<keyword evidence="4" id="KW-0560">Oxidoreductase</keyword>
<dbReference type="GO" id="GO:0000166">
    <property type="term" value="F:nucleotide binding"/>
    <property type="evidence" value="ECO:0007669"/>
    <property type="project" value="UniProtKB-KW"/>
</dbReference>
<dbReference type="AlphaFoldDB" id="A0A2S2E2V2"/>
<gene>
    <name evidence="4" type="ORF">HMF8227_01496</name>
</gene>
<feature type="binding site" evidence="2">
    <location>
        <position position="349"/>
    </location>
    <ligand>
        <name>L-tryptophan</name>
        <dbReference type="ChEBI" id="CHEBI:57912"/>
    </ligand>
</feature>
<dbReference type="EMBL" id="CP029347">
    <property type="protein sequence ID" value="AWL11971.1"/>
    <property type="molecule type" value="Genomic_DNA"/>
</dbReference>
<evidence type="ECO:0000313" key="4">
    <source>
        <dbReference type="EMBL" id="AWL11971.1"/>
    </source>
</evidence>
<keyword evidence="3" id="KW-1133">Transmembrane helix</keyword>
<keyword evidence="2" id="KW-0274">FAD</keyword>
<dbReference type="KEGG" id="salh:HMF8227_01496"/>
<reference evidence="4 5" key="1">
    <citation type="submission" date="2018-05" db="EMBL/GenBank/DDBJ databases">
        <title>Salinimonas sp. HMF8227 Genome sequencing and assembly.</title>
        <authorList>
            <person name="Kang H."/>
            <person name="Kang J."/>
            <person name="Cha I."/>
            <person name="Kim H."/>
            <person name="Joh K."/>
        </authorList>
    </citation>
    <scope>NUCLEOTIDE SEQUENCE [LARGE SCALE GENOMIC DNA]</scope>
    <source>
        <strain evidence="4 5">HMF8227</strain>
    </source>
</reference>
<organism evidence="4 5">
    <name type="scientific">Saliniradius amylolyticus</name>
    <dbReference type="NCBI Taxonomy" id="2183582"/>
    <lineage>
        <taxon>Bacteria</taxon>
        <taxon>Pseudomonadati</taxon>
        <taxon>Pseudomonadota</taxon>
        <taxon>Gammaproteobacteria</taxon>
        <taxon>Alteromonadales</taxon>
        <taxon>Alteromonadaceae</taxon>
        <taxon>Saliniradius</taxon>
    </lineage>
</organism>
<keyword evidence="5" id="KW-1185">Reference proteome</keyword>
<feature type="binding site" evidence="2">
    <location>
        <begin position="15"/>
        <end position="18"/>
    </location>
    <ligand>
        <name>FAD</name>
        <dbReference type="ChEBI" id="CHEBI:57692"/>
    </ligand>
</feature>
<sequence>MTTSNTLPVITIVGGGSAGWMSAIYLNRYFNKDHKQYHIRLIESPDVGIIGVGEATVHSIRYFFAAMGLNEAELIRQSQGTLKSGILFRNWMKPKDGRTHEYFHPFESNFSGPGIDISSLWMQSSSPFQRYDEAVCTSAHHIRDGLCAKGKNSRPYTGLVPYGYHLDANLMARYLRQQATAAGVEHIEALVDDVIVENHRIRAVHTDQGTFSGDIFIDCSGFKGLLINQLEPDNWRSFKAELPCDRAVAVQTKYEEDTVPKPYTVATALSNGWAWEIDLVNRRGNGYVYDSNRLTPEQAEAELLRHIDVTSDDIIKTNHLAMQVGCRNKFWSGNCIAIGLSGGFIEPLESTGLHVINLGVRLLASHLSGSEAESVAQAYNQAMNGIYDDLKQFIVLHYCLTDRDDTPFWQHAQTTASACPGLERKLELWQHKVCEYFDLAGGYSSTFTDENYRYVLYGMERSPSLSLRIDPATAAATFEQCQSRIQTMAEQLLPHHDYLASIHQA</sequence>
<evidence type="ECO:0000313" key="5">
    <source>
        <dbReference type="Proteomes" id="UP000245728"/>
    </source>
</evidence>
<dbReference type="GO" id="GO:0004497">
    <property type="term" value="F:monooxygenase activity"/>
    <property type="evidence" value="ECO:0007669"/>
    <property type="project" value="InterPro"/>
</dbReference>
<feature type="binding site" evidence="2">
    <location>
        <position position="191"/>
    </location>
    <ligand>
        <name>FAD</name>
        <dbReference type="ChEBI" id="CHEBI:57692"/>
    </ligand>
</feature>
<feature type="binding site" evidence="2">
    <location>
        <position position="83"/>
    </location>
    <ligand>
        <name>7-chloro-L-tryptophan</name>
        <dbReference type="ChEBI" id="CHEBI:58713"/>
    </ligand>
</feature>
<keyword evidence="3" id="KW-0472">Membrane</keyword>
<feature type="transmembrane region" description="Helical" evidence="3">
    <location>
        <begin position="6"/>
        <end position="26"/>
    </location>
</feature>
<evidence type="ECO:0000256" key="2">
    <source>
        <dbReference type="PIRSR" id="PIRSR011396-2"/>
    </source>
</evidence>
<dbReference type="InterPro" id="IPR006905">
    <property type="entry name" value="Flavin_halogenase"/>
</dbReference>
<dbReference type="PANTHER" id="PTHR43747:SF4">
    <property type="entry name" value="FLAVIN-DEPENDENT TRYPTOPHAN HALOGENASE"/>
    <property type="match status" value="1"/>
</dbReference>
<evidence type="ECO:0000256" key="3">
    <source>
        <dbReference type="SAM" id="Phobius"/>
    </source>
</evidence>
<feature type="binding site" evidence="2">
    <location>
        <position position="340"/>
    </location>
    <ligand>
        <name>FAD</name>
        <dbReference type="ChEBI" id="CHEBI:57692"/>
    </ligand>
</feature>
<dbReference type="InterPro" id="IPR036188">
    <property type="entry name" value="FAD/NAD-bd_sf"/>
</dbReference>
<dbReference type="EC" id="1.14.19.9" evidence="4"/>
<proteinExistence type="predicted"/>
<dbReference type="InterPro" id="IPR050816">
    <property type="entry name" value="Flavin-dep_Halogenase_NPB"/>
</dbReference>
<dbReference type="Pfam" id="PF04820">
    <property type="entry name" value="Trp_halogenase"/>
    <property type="match status" value="1"/>
</dbReference>
<name>A0A2S2E2V2_9ALTE</name>
<dbReference type="RefSeq" id="WP_109339581.1">
    <property type="nucleotide sequence ID" value="NZ_CP029347.1"/>
</dbReference>
<accession>A0A2S2E2V2</accession>
<feature type="active site" evidence="1">
    <location>
        <position position="83"/>
    </location>
</feature>
<dbReference type="SUPFAM" id="SSF51905">
    <property type="entry name" value="FAD/NAD(P)-binding domain"/>
    <property type="match status" value="1"/>
</dbReference>
<dbReference type="Gene3D" id="3.50.50.60">
    <property type="entry name" value="FAD/NAD(P)-binding domain"/>
    <property type="match status" value="1"/>
</dbReference>
<dbReference type="PANTHER" id="PTHR43747">
    <property type="entry name" value="FAD-BINDING PROTEIN"/>
    <property type="match status" value="1"/>
</dbReference>
<dbReference type="Proteomes" id="UP000245728">
    <property type="component" value="Chromosome"/>
</dbReference>
<dbReference type="InterPro" id="IPR033856">
    <property type="entry name" value="Trp_halogen"/>
</dbReference>
<dbReference type="OrthoDB" id="7178350at2"/>
<keyword evidence="2" id="KW-0285">Flavoprotein</keyword>
<evidence type="ECO:0000256" key="1">
    <source>
        <dbReference type="PIRSR" id="PIRSR011396-1"/>
    </source>
</evidence>
<keyword evidence="3" id="KW-0812">Transmembrane</keyword>
<keyword evidence="2" id="KW-0547">Nucleotide-binding</keyword>
<protein>
    <submittedName>
        <fullName evidence="4">Tryptophan 7-halogenase</fullName>
        <ecNumber evidence="4">1.14.19.9</ecNumber>
    </submittedName>
</protein>